<dbReference type="AlphaFoldDB" id="A0A0A9GXW9"/>
<sequence>MPQLQRAAPPKRACRGLGAPKGCRRSIAHFACHSSPVVWRTICPQHLRCGRSCGTARLQLAPNTPLISGIER</sequence>
<protein>
    <submittedName>
        <fullName evidence="1">Uncharacterized protein</fullName>
    </submittedName>
</protein>
<evidence type="ECO:0000313" key="1">
    <source>
        <dbReference type="EMBL" id="JAE28389.1"/>
    </source>
</evidence>
<organism evidence="1">
    <name type="scientific">Arundo donax</name>
    <name type="common">Giant reed</name>
    <name type="synonym">Donax arundinaceus</name>
    <dbReference type="NCBI Taxonomy" id="35708"/>
    <lineage>
        <taxon>Eukaryota</taxon>
        <taxon>Viridiplantae</taxon>
        <taxon>Streptophyta</taxon>
        <taxon>Embryophyta</taxon>
        <taxon>Tracheophyta</taxon>
        <taxon>Spermatophyta</taxon>
        <taxon>Magnoliopsida</taxon>
        <taxon>Liliopsida</taxon>
        <taxon>Poales</taxon>
        <taxon>Poaceae</taxon>
        <taxon>PACMAD clade</taxon>
        <taxon>Arundinoideae</taxon>
        <taxon>Arundineae</taxon>
        <taxon>Arundo</taxon>
    </lineage>
</organism>
<proteinExistence type="predicted"/>
<dbReference type="EMBL" id="GBRH01169507">
    <property type="protein sequence ID" value="JAE28389.1"/>
    <property type="molecule type" value="Transcribed_RNA"/>
</dbReference>
<accession>A0A0A9GXW9</accession>
<reference evidence="1" key="2">
    <citation type="journal article" date="2015" name="Data Brief">
        <title>Shoot transcriptome of the giant reed, Arundo donax.</title>
        <authorList>
            <person name="Barrero R.A."/>
            <person name="Guerrero F.D."/>
            <person name="Moolhuijzen P."/>
            <person name="Goolsby J.A."/>
            <person name="Tidwell J."/>
            <person name="Bellgard S.E."/>
            <person name="Bellgard M.I."/>
        </authorList>
    </citation>
    <scope>NUCLEOTIDE SEQUENCE</scope>
    <source>
        <tissue evidence="1">Shoot tissue taken approximately 20 cm above the soil surface</tissue>
    </source>
</reference>
<reference evidence="1" key="1">
    <citation type="submission" date="2014-09" db="EMBL/GenBank/DDBJ databases">
        <authorList>
            <person name="Magalhaes I.L.F."/>
            <person name="Oliveira U."/>
            <person name="Santos F.R."/>
            <person name="Vidigal T.H.D.A."/>
            <person name="Brescovit A.D."/>
            <person name="Santos A.J."/>
        </authorList>
    </citation>
    <scope>NUCLEOTIDE SEQUENCE</scope>
    <source>
        <tissue evidence="1">Shoot tissue taken approximately 20 cm above the soil surface</tissue>
    </source>
</reference>
<name>A0A0A9GXW9_ARUDO</name>